<dbReference type="PANTHER" id="PTHR22907">
    <property type="entry name" value="GH04558P"/>
    <property type="match status" value="1"/>
</dbReference>
<name>A0A7E4V5T6_PANRE</name>
<evidence type="ECO:0000256" key="4">
    <source>
        <dbReference type="ARBA" id="ARBA00022692"/>
    </source>
</evidence>
<dbReference type="PANTHER" id="PTHR22907:SF56">
    <property type="entry name" value="TRANSMEMBRANE PROTEIN RAM-5"/>
    <property type="match status" value="1"/>
</dbReference>
<sequence length="585" mass="65913">MCLFIGLLTVLALASTANAGLDSVDQARILGTPDITCSTKWVTLSFKTSVPFQGRVFVEDMAFDSRCSAQYTSNLAFNATFRFPMRPCTRIDNSGNNGNAFVSWANIRINFHPIFILQNSRVLRVSCADSGANGPLEPDANANSLCKHVVTRTHVANYAVVLRRCDVVSKAREVVHVVDPNGCVVDELLMASLTYATNRLEMTAHTKMFRFIDSQQLRFTCNIALVPRTARHAHVTKTDSNINTIYFERGDQLYRDFSAINNGSAIIETQTTTEWFFVRDNPTTAQRDRAWVVSGRIDRNINNDQVSHDKLEHQDVLKHFMPNQHPYGRSNLTRLAKLPDTQTQEPFPDPEFGNFDLEESVEQLVVFTKPTTTTASSRITTTTTARPSTLAVPKKVVDESSALNVFEKSLIKDAEVPKDHKKVVTETKRFEFPNINSIEIEVLRNEDNAVSQAVVGTIDHKADWRLDDVILNKTEDLIYNCASELANLNKTQTMFIHPGSLSCTWRSVNVALLLWSLGSVLIWLVLLATKLYRRFTVKTVPQIRPQPPMPRPHIVPTWYRPSATDYAHQNVTRIGSNFHVSTDQR</sequence>
<organism evidence="11 12">
    <name type="scientific">Panagrellus redivivus</name>
    <name type="common">Microworm</name>
    <dbReference type="NCBI Taxonomy" id="6233"/>
    <lineage>
        <taxon>Eukaryota</taxon>
        <taxon>Metazoa</taxon>
        <taxon>Ecdysozoa</taxon>
        <taxon>Nematoda</taxon>
        <taxon>Chromadorea</taxon>
        <taxon>Rhabditida</taxon>
        <taxon>Tylenchina</taxon>
        <taxon>Panagrolaimomorpha</taxon>
        <taxon>Panagrolaimoidea</taxon>
        <taxon>Panagrolaimidae</taxon>
        <taxon>Panagrellus</taxon>
    </lineage>
</organism>
<keyword evidence="3" id="KW-1003">Cell membrane</keyword>
<reference evidence="12" key="2">
    <citation type="submission" date="2020-10" db="UniProtKB">
        <authorList>
            <consortium name="WormBaseParasite"/>
        </authorList>
    </citation>
    <scope>IDENTIFICATION</scope>
</reference>
<evidence type="ECO:0000313" key="12">
    <source>
        <dbReference type="WBParaSite" id="Pan_g16862.t1"/>
    </source>
</evidence>
<dbReference type="InterPro" id="IPR056953">
    <property type="entry name" value="CUT_N"/>
</dbReference>
<feature type="domain" description="ZP" evidence="10">
    <location>
        <begin position="1"/>
        <end position="242"/>
    </location>
</feature>
<dbReference type="SMART" id="SM00241">
    <property type="entry name" value="ZP"/>
    <property type="match status" value="1"/>
</dbReference>
<keyword evidence="11" id="KW-1185">Reference proteome</keyword>
<keyword evidence="2" id="KW-0193">Cuticle</keyword>
<dbReference type="PROSITE" id="PS51034">
    <property type="entry name" value="ZP_2"/>
    <property type="match status" value="1"/>
</dbReference>
<proteinExistence type="predicted"/>
<evidence type="ECO:0000256" key="7">
    <source>
        <dbReference type="ARBA" id="ARBA00023136"/>
    </source>
</evidence>
<feature type="signal peptide" evidence="9">
    <location>
        <begin position="1"/>
        <end position="19"/>
    </location>
</feature>
<reference evidence="11" key="1">
    <citation type="journal article" date="2013" name="Genetics">
        <title>The draft genome and transcriptome of Panagrellus redivivus are shaped by the harsh demands of a free-living lifestyle.</title>
        <authorList>
            <person name="Srinivasan J."/>
            <person name="Dillman A.R."/>
            <person name="Macchietto M.G."/>
            <person name="Heikkinen L."/>
            <person name="Lakso M."/>
            <person name="Fracchia K.M."/>
            <person name="Antoshechkin I."/>
            <person name="Mortazavi A."/>
            <person name="Wong G."/>
            <person name="Sternberg P.W."/>
        </authorList>
    </citation>
    <scope>NUCLEOTIDE SEQUENCE [LARGE SCALE GENOMIC DNA]</scope>
    <source>
        <strain evidence="11">MT8872</strain>
    </source>
</reference>
<accession>A0A7E4V5T6</accession>
<evidence type="ECO:0000256" key="2">
    <source>
        <dbReference type="ARBA" id="ARBA00022460"/>
    </source>
</evidence>
<dbReference type="InterPro" id="IPR051962">
    <property type="entry name" value="Cuticlin"/>
</dbReference>
<evidence type="ECO:0000256" key="8">
    <source>
        <dbReference type="SAM" id="Phobius"/>
    </source>
</evidence>
<protein>
    <submittedName>
        <fullName evidence="12">ZP domain-containing protein</fullName>
    </submittedName>
</protein>
<dbReference type="GO" id="GO:0005886">
    <property type="term" value="C:plasma membrane"/>
    <property type="evidence" value="ECO:0007669"/>
    <property type="project" value="UniProtKB-SubCell"/>
</dbReference>
<dbReference type="Proteomes" id="UP000492821">
    <property type="component" value="Unassembled WGS sequence"/>
</dbReference>
<dbReference type="WBParaSite" id="Pan_g16862.t1">
    <property type="protein sequence ID" value="Pan_g16862.t1"/>
    <property type="gene ID" value="Pan_g16862"/>
</dbReference>
<keyword evidence="4 8" id="KW-0812">Transmembrane</keyword>
<evidence type="ECO:0000256" key="3">
    <source>
        <dbReference type="ARBA" id="ARBA00022475"/>
    </source>
</evidence>
<dbReference type="GO" id="GO:0042302">
    <property type="term" value="F:structural constituent of cuticle"/>
    <property type="evidence" value="ECO:0007669"/>
    <property type="project" value="UniProtKB-KW"/>
</dbReference>
<evidence type="ECO:0000256" key="5">
    <source>
        <dbReference type="ARBA" id="ARBA00022729"/>
    </source>
</evidence>
<evidence type="ECO:0000256" key="1">
    <source>
        <dbReference type="ARBA" id="ARBA00004251"/>
    </source>
</evidence>
<keyword evidence="5 9" id="KW-0732">Signal</keyword>
<dbReference type="InterPro" id="IPR001507">
    <property type="entry name" value="ZP_dom"/>
</dbReference>
<dbReference type="Pfam" id="PF25057">
    <property type="entry name" value="CUT_N"/>
    <property type="match status" value="1"/>
</dbReference>
<evidence type="ECO:0000256" key="6">
    <source>
        <dbReference type="ARBA" id="ARBA00022989"/>
    </source>
</evidence>
<dbReference type="AlphaFoldDB" id="A0A7E4V5T6"/>
<keyword evidence="7 8" id="KW-0472">Membrane</keyword>
<evidence type="ECO:0000313" key="11">
    <source>
        <dbReference type="Proteomes" id="UP000492821"/>
    </source>
</evidence>
<keyword evidence="6 8" id="KW-1133">Transmembrane helix</keyword>
<comment type="subcellular location">
    <subcellularLocation>
        <location evidence="1">Cell membrane</location>
        <topology evidence="1">Single-pass type I membrane protein</topology>
    </subcellularLocation>
</comment>
<evidence type="ECO:0000256" key="9">
    <source>
        <dbReference type="SAM" id="SignalP"/>
    </source>
</evidence>
<evidence type="ECO:0000259" key="10">
    <source>
        <dbReference type="PROSITE" id="PS51034"/>
    </source>
</evidence>
<dbReference type="Pfam" id="PF25301">
    <property type="entry name" value="CUT_C"/>
    <property type="match status" value="1"/>
</dbReference>
<feature type="transmembrane region" description="Helical" evidence="8">
    <location>
        <begin position="510"/>
        <end position="528"/>
    </location>
</feature>
<feature type="chain" id="PRO_5028801861" evidence="9">
    <location>
        <begin position="20"/>
        <end position="585"/>
    </location>
</feature>
<dbReference type="InterPro" id="IPR057475">
    <property type="entry name" value="CUT_C"/>
</dbReference>